<dbReference type="STRING" id="4432.A0A1U8B0I7"/>
<comment type="similarity">
    <text evidence="1">Belongs to the cytochrome P450 family.</text>
</comment>
<dbReference type="GO" id="GO:0020037">
    <property type="term" value="F:heme binding"/>
    <property type="evidence" value="ECO:0007669"/>
    <property type="project" value="InterPro"/>
</dbReference>
<dbReference type="InterPro" id="IPR001128">
    <property type="entry name" value="Cyt_P450"/>
</dbReference>
<dbReference type="OMA" id="ESMRMYH"/>
<name>A0A1U8B0I7_NELNU</name>
<evidence type="ECO:0000256" key="4">
    <source>
        <dbReference type="ARBA" id="ARBA00023004"/>
    </source>
</evidence>
<dbReference type="eggNOG" id="KOG0157">
    <property type="taxonomic scope" value="Eukaryota"/>
</dbReference>
<keyword evidence="2 5" id="KW-0479">Metal-binding</keyword>
<evidence type="ECO:0000313" key="7">
    <source>
        <dbReference type="RefSeq" id="XP_010274128.1"/>
    </source>
</evidence>
<accession>A0A1U8B0I7</accession>
<dbReference type="PRINTS" id="PR00463">
    <property type="entry name" value="EP450I"/>
</dbReference>
<keyword evidence="3" id="KW-0560">Oxidoreductase</keyword>
<evidence type="ECO:0000256" key="2">
    <source>
        <dbReference type="ARBA" id="ARBA00022723"/>
    </source>
</evidence>
<dbReference type="OrthoDB" id="1470350at2759"/>
<dbReference type="InterPro" id="IPR002401">
    <property type="entry name" value="Cyt_P450_E_grp-I"/>
</dbReference>
<dbReference type="Pfam" id="PF00067">
    <property type="entry name" value="p450"/>
    <property type="match status" value="1"/>
</dbReference>
<evidence type="ECO:0000313" key="6">
    <source>
        <dbReference type="Proteomes" id="UP000189703"/>
    </source>
</evidence>
<dbReference type="SUPFAM" id="SSF48264">
    <property type="entry name" value="Cytochrome P450"/>
    <property type="match status" value="1"/>
</dbReference>
<keyword evidence="5" id="KW-0349">Heme</keyword>
<keyword evidence="6" id="KW-1185">Reference proteome</keyword>
<evidence type="ECO:0000256" key="3">
    <source>
        <dbReference type="ARBA" id="ARBA00023002"/>
    </source>
</evidence>
<dbReference type="KEGG" id="nnu:104609490"/>
<dbReference type="Gene3D" id="1.10.630.10">
    <property type="entry name" value="Cytochrome P450"/>
    <property type="match status" value="1"/>
</dbReference>
<evidence type="ECO:0000256" key="1">
    <source>
        <dbReference type="ARBA" id="ARBA00010617"/>
    </source>
</evidence>
<dbReference type="Proteomes" id="UP000189703">
    <property type="component" value="Unplaced"/>
</dbReference>
<dbReference type="InterPro" id="IPR036396">
    <property type="entry name" value="Cyt_P450_sf"/>
</dbReference>
<proteinExistence type="inferred from homology"/>
<dbReference type="AlphaFoldDB" id="A0A1U8B0I7"/>
<feature type="binding site" description="axial binding residue" evidence="5">
    <location>
        <position position="472"/>
    </location>
    <ligand>
        <name>heme</name>
        <dbReference type="ChEBI" id="CHEBI:30413"/>
    </ligand>
    <ligandPart>
        <name>Fe</name>
        <dbReference type="ChEBI" id="CHEBI:18248"/>
    </ligandPart>
</feature>
<dbReference type="PRINTS" id="PR00385">
    <property type="entry name" value="P450"/>
</dbReference>
<protein>
    <submittedName>
        <fullName evidence="7">Alkane hydroxylase MAH1-like</fullName>
    </submittedName>
</protein>
<dbReference type="GeneID" id="104609490"/>
<gene>
    <name evidence="7" type="primary">LOC104609490</name>
</gene>
<comment type="cofactor">
    <cofactor evidence="5">
        <name>heme</name>
        <dbReference type="ChEBI" id="CHEBI:30413"/>
    </cofactor>
</comment>
<organism evidence="6 7">
    <name type="scientific">Nelumbo nucifera</name>
    <name type="common">Sacred lotus</name>
    <dbReference type="NCBI Taxonomy" id="4432"/>
    <lineage>
        <taxon>Eukaryota</taxon>
        <taxon>Viridiplantae</taxon>
        <taxon>Streptophyta</taxon>
        <taxon>Embryophyta</taxon>
        <taxon>Tracheophyta</taxon>
        <taxon>Spermatophyta</taxon>
        <taxon>Magnoliopsida</taxon>
        <taxon>Proteales</taxon>
        <taxon>Nelumbonaceae</taxon>
        <taxon>Nelumbo</taxon>
    </lineage>
</organism>
<dbReference type="PANTHER" id="PTHR24296">
    <property type="entry name" value="CYTOCHROME P450"/>
    <property type="match status" value="1"/>
</dbReference>
<evidence type="ECO:0000256" key="5">
    <source>
        <dbReference type="PIRSR" id="PIRSR602401-1"/>
    </source>
</evidence>
<dbReference type="GO" id="GO:0004497">
    <property type="term" value="F:monooxygenase activity"/>
    <property type="evidence" value="ECO:0007669"/>
    <property type="project" value="InterPro"/>
</dbReference>
<dbReference type="GO" id="GO:0016705">
    <property type="term" value="F:oxidoreductase activity, acting on paired donors, with incorporation or reduction of molecular oxygen"/>
    <property type="evidence" value="ECO:0007669"/>
    <property type="project" value="InterPro"/>
</dbReference>
<dbReference type="GO" id="GO:0005506">
    <property type="term" value="F:iron ion binding"/>
    <property type="evidence" value="ECO:0007669"/>
    <property type="project" value="InterPro"/>
</dbReference>
<dbReference type="CDD" id="cd11064">
    <property type="entry name" value="CYP86A"/>
    <property type="match status" value="1"/>
</dbReference>
<dbReference type="RefSeq" id="XP_010274128.1">
    <property type="nucleotide sequence ID" value="XM_010275826.1"/>
</dbReference>
<reference evidence="7" key="1">
    <citation type="submission" date="2025-08" db="UniProtKB">
        <authorList>
            <consortium name="RefSeq"/>
        </authorList>
    </citation>
    <scope>IDENTIFICATION</scope>
</reference>
<dbReference type="InParanoid" id="A0A1U8B0I7"/>
<sequence length="525" mass="60245">MELQTILTFLSRNLNRWPEFLLALVCFLSIRWYRKHKNEISLRWPILDVLPTLLLNAHRIHSWTVEIANKFGSTIEGRGPVFGRLDILFTCDPRNVEYMLKTNFANFPKGPELIEAFNILGDGIFNVDYDLWREQRRMANVNFASKDFRNFVARVSRTVVEDGLLPLLVHAAKHESVVDLEDVFMRFAFDNMFMVVFGRNSNHLSVNLPPNELAEAIDDGTEGVFYRHVMPKLWWKVLGWLKLGSEKKLADARKTIDRILSEQVALKKEELRRGEHGSDLITMYITALSKGRHNIKQLSTAKDDDVFLRDTALSFLFAGRDTTGTSLSWFFWFVSTNPRVEAKILEELNDVMSRKKNEKNGMSRVEGPLVFDPEDLKELVYLHAALCESLRLCPPLPITRRGVVRKDVLPDGTVVKPGMQILISMYAMGRMDYVWGKDYGEYKPERWIDADGKLNQETLSKLFSFIVGPRSCPGKNMAFTQMKAAAATVLFNFHIEVLNGHDIFPMPSMVLHTKNGLVVKVTERV</sequence>
<keyword evidence="4 5" id="KW-0408">Iron</keyword>